<comment type="caution">
    <text evidence="5">The sequence shown here is derived from an EMBL/GenBank/DDBJ whole genome shotgun (WGS) entry which is preliminary data.</text>
</comment>
<dbReference type="InterPro" id="IPR017900">
    <property type="entry name" value="4Fe4S_Fe_S_CS"/>
</dbReference>
<proteinExistence type="predicted"/>
<accession>A0A3A4NLH1</accession>
<evidence type="ECO:0000313" key="5">
    <source>
        <dbReference type="EMBL" id="RJP16031.1"/>
    </source>
</evidence>
<dbReference type="SUPFAM" id="SSF54862">
    <property type="entry name" value="4Fe-4S ferredoxins"/>
    <property type="match status" value="1"/>
</dbReference>
<evidence type="ECO:0000313" key="6">
    <source>
        <dbReference type="Proteomes" id="UP000265882"/>
    </source>
</evidence>
<dbReference type="GO" id="GO:0046872">
    <property type="term" value="F:metal ion binding"/>
    <property type="evidence" value="ECO:0007669"/>
    <property type="project" value="UniProtKB-KW"/>
</dbReference>
<dbReference type="PROSITE" id="PS51379">
    <property type="entry name" value="4FE4S_FER_2"/>
    <property type="match status" value="2"/>
</dbReference>
<dbReference type="Pfam" id="PF13187">
    <property type="entry name" value="Fer4_9"/>
    <property type="match status" value="1"/>
</dbReference>
<sequence>MAAMRPTIVFNTGKCEHPEECLLCVKACPRKCIGYMQAETPPAGEAPKSWKLVSAFMVTCDLCNDCVKTCPKGAIRITA</sequence>
<keyword evidence="3" id="KW-0411">Iron-sulfur</keyword>
<dbReference type="Gene3D" id="3.30.70.3270">
    <property type="match status" value="1"/>
</dbReference>
<organism evidence="5 6">
    <name type="scientific">Abyssobacteria bacterium (strain SURF_5)</name>
    <dbReference type="NCBI Taxonomy" id="2093360"/>
    <lineage>
        <taxon>Bacteria</taxon>
        <taxon>Pseudomonadati</taxon>
        <taxon>Candidatus Hydrogenedentota</taxon>
        <taxon>Candidatus Abyssobacteria</taxon>
    </lineage>
</organism>
<feature type="domain" description="4Fe-4S ferredoxin-type" evidence="4">
    <location>
        <begin position="6"/>
        <end position="39"/>
    </location>
</feature>
<evidence type="ECO:0000259" key="4">
    <source>
        <dbReference type="PROSITE" id="PS51379"/>
    </source>
</evidence>
<reference evidence="5 6" key="1">
    <citation type="journal article" date="2017" name="ISME J.">
        <title>Energy and carbon metabolisms in a deep terrestrial subsurface fluid microbial community.</title>
        <authorList>
            <person name="Momper L."/>
            <person name="Jungbluth S.P."/>
            <person name="Lee M.D."/>
            <person name="Amend J.P."/>
        </authorList>
    </citation>
    <scope>NUCLEOTIDE SEQUENCE [LARGE SCALE GENOMIC DNA]</scope>
    <source>
        <strain evidence="5">SURF_5</strain>
    </source>
</reference>
<evidence type="ECO:0000256" key="3">
    <source>
        <dbReference type="ARBA" id="ARBA00023014"/>
    </source>
</evidence>
<gene>
    <name evidence="5" type="ORF">C4520_18605</name>
</gene>
<evidence type="ECO:0000256" key="2">
    <source>
        <dbReference type="ARBA" id="ARBA00023004"/>
    </source>
</evidence>
<name>A0A3A4NLH1_ABYX5</name>
<feature type="domain" description="4Fe-4S ferredoxin-type" evidence="4">
    <location>
        <begin position="51"/>
        <end position="79"/>
    </location>
</feature>
<dbReference type="PROSITE" id="PS00198">
    <property type="entry name" value="4FE4S_FER_1"/>
    <property type="match status" value="1"/>
</dbReference>
<dbReference type="InterPro" id="IPR017896">
    <property type="entry name" value="4Fe4S_Fe-S-bd"/>
</dbReference>
<keyword evidence="1" id="KW-0479">Metal-binding</keyword>
<dbReference type="GO" id="GO:0051536">
    <property type="term" value="F:iron-sulfur cluster binding"/>
    <property type="evidence" value="ECO:0007669"/>
    <property type="project" value="UniProtKB-KW"/>
</dbReference>
<dbReference type="Proteomes" id="UP000265882">
    <property type="component" value="Unassembled WGS sequence"/>
</dbReference>
<dbReference type="EMBL" id="QZKU01000128">
    <property type="protein sequence ID" value="RJP16031.1"/>
    <property type="molecule type" value="Genomic_DNA"/>
</dbReference>
<evidence type="ECO:0000256" key="1">
    <source>
        <dbReference type="ARBA" id="ARBA00022723"/>
    </source>
</evidence>
<dbReference type="AlphaFoldDB" id="A0A3A4NLH1"/>
<protein>
    <recommendedName>
        <fullName evidence="4">4Fe-4S ferredoxin-type domain-containing protein</fullName>
    </recommendedName>
</protein>
<keyword evidence="2" id="KW-0408">Iron</keyword>